<name>A0AAN7QLJ2_9MYRT</name>
<accession>A0AAN7QLJ2</accession>
<dbReference type="InterPro" id="IPR055464">
    <property type="entry name" value="DUF7036"/>
</dbReference>
<dbReference type="AlphaFoldDB" id="A0AAN7QLJ2"/>
<keyword evidence="5" id="KW-1185">Reference proteome</keyword>
<gene>
    <name evidence="4" type="ORF">SAY87_031383</name>
</gene>
<dbReference type="Proteomes" id="UP001345219">
    <property type="component" value="Chromosome 24"/>
</dbReference>
<dbReference type="EMBL" id="JAXIOK010000005">
    <property type="protein sequence ID" value="KAK4770851.1"/>
    <property type="molecule type" value="Genomic_DNA"/>
</dbReference>
<organism evidence="4 5">
    <name type="scientific">Trapa incisa</name>
    <dbReference type="NCBI Taxonomy" id="236973"/>
    <lineage>
        <taxon>Eukaryota</taxon>
        <taxon>Viridiplantae</taxon>
        <taxon>Streptophyta</taxon>
        <taxon>Embryophyta</taxon>
        <taxon>Tracheophyta</taxon>
        <taxon>Spermatophyta</taxon>
        <taxon>Magnoliopsida</taxon>
        <taxon>eudicotyledons</taxon>
        <taxon>Gunneridae</taxon>
        <taxon>Pentapetalae</taxon>
        <taxon>rosids</taxon>
        <taxon>malvids</taxon>
        <taxon>Myrtales</taxon>
        <taxon>Lythraceae</taxon>
        <taxon>Trapa</taxon>
    </lineage>
</organism>
<comment type="caution">
    <text evidence="4">The sequence shown here is derived from an EMBL/GenBank/DDBJ whole genome shotgun (WGS) entry which is preliminary data.</text>
</comment>
<evidence type="ECO:0000313" key="5">
    <source>
        <dbReference type="Proteomes" id="UP001345219"/>
    </source>
</evidence>
<feature type="region of interest" description="Disordered" evidence="1">
    <location>
        <begin position="1"/>
        <end position="27"/>
    </location>
</feature>
<feature type="domain" description="DUF7036" evidence="3">
    <location>
        <begin position="90"/>
        <end position="159"/>
    </location>
</feature>
<dbReference type="PANTHER" id="PTHR33826">
    <property type="entry name" value="F20B24.21"/>
    <property type="match status" value="1"/>
</dbReference>
<keyword evidence="2" id="KW-1133">Transmembrane helix</keyword>
<protein>
    <recommendedName>
        <fullName evidence="3">DUF7036 domain-containing protein</fullName>
    </recommendedName>
</protein>
<dbReference type="PANTHER" id="PTHR33826:SF2">
    <property type="entry name" value="HYDROXYPROLINE-RICH GLYCOPROTEIN FAMILY PROTEIN"/>
    <property type="match status" value="1"/>
</dbReference>
<evidence type="ECO:0000256" key="2">
    <source>
        <dbReference type="SAM" id="Phobius"/>
    </source>
</evidence>
<evidence type="ECO:0000259" key="3">
    <source>
        <dbReference type="Pfam" id="PF23041"/>
    </source>
</evidence>
<sequence>MSKGSAEEGQEPHRNHHSVSVTSEPSRNPRIRCRCGWVLRHVGLKCVVFHVLSVAGFLSAAFWLLPFLNLGDQRDLYLDSRFKGHGIVASFYVAKLFSFLKHSIMQLKDDISGEMNAPNIKVVILFLEYVPGQNVSKVFFAVDSDKDSPEIPIAAQSLITGHPFCIWFLTSCLYA</sequence>
<evidence type="ECO:0000313" key="4">
    <source>
        <dbReference type="EMBL" id="KAK4770851.1"/>
    </source>
</evidence>
<evidence type="ECO:0000256" key="1">
    <source>
        <dbReference type="SAM" id="MobiDB-lite"/>
    </source>
</evidence>
<keyword evidence="2" id="KW-0472">Membrane</keyword>
<feature type="transmembrane region" description="Helical" evidence="2">
    <location>
        <begin position="42"/>
        <end position="64"/>
    </location>
</feature>
<proteinExistence type="predicted"/>
<reference evidence="4 5" key="1">
    <citation type="journal article" date="2023" name="Hortic Res">
        <title>Pangenome of water caltrop reveals structural variations and asymmetric subgenome divergence after allopolyploidization.</title>
        <authorList>
            <person name="Zhang X."/>
            <person name="Chen Y."/>
            <person name="Wang L."/>
            <person name="Yuan Y."/>
            <person name="Fang M."/>
            <person name="Shi L."/>
            <person name="Lu R."/>
            <person name="Comes H.P."/>
            <person name="Ma Y."/>
            <person name="Chen Y."/>
            <person name="Huang G."/>
            <person name="Zhou Y."/>
            <person name="Zheng Z."/>
            <person name="Qiu Y."/>
        </authorList>
    </citation>
    <scope>NUCLEOTIDE SEQUENCE [LARGE SCALE GENOMIC DNA]</scope>
    <source>
        <tissue evidence="4">Roots</tissue>
    </source>
</reference>
<keyword evidence="2" id="KW-0812">Transmembrane</keyword>
<dbReference type="Pfam" id="PF23041">
    <property type="entry name" value="DUF7036"/>
    <property type="match status" value="1"/>
</dbReference>